<dbReference type="SUPFAM" id="SSF52540">
    <property type="entry name" value="P-loop containing nucleoside triphosphate hydrolases"/>
    <property type="match status" value="1"/>
</dbReference>
<comment type="subcellular location">
    <subcellularLocation>
        <location evidence="1">Cell membrane</location>
        <topology evidence="1">Multi-pass membrane protein</topology>
    </subcellularLocation>
</comment>
<evidence type="ECO:0000256" key="7">
    <source>
        <dbReference type="SAM" id="Phobius"/>
    </source>
</evidence>
<evidence type="ECO:0000313" key="10">
    <source>
        <dbReference type="EMBL" id="MFD2670921.1"/>
    </source>
</evidence>
<name>A0ABW5R7E2_9BACL</name>
<dbReference type="InterPro" id="IPR003439">
    <property type="entry name" value="ABC_transporter-like_ATP-bd"/>
</dbReference>
<dbReference type="Gene3D" id="3.40.50.300">
    <property type="entry name" value="P-loop containing nucleotide triphosphate hydrolases"/>
    <property type="match status" value="1"/>
</dbReference>
<keyword evidence="4" id="KW-0067">ATP-binding</keyword>
<dbReference type="InterPro" id="IPR027417">
    <property type="entry name" value="P-loop_NTPase"/>
</dbReference>
<gene>
    <name evidence="10" type="primary">cydD</name>
    <name evidence="10" type="ORF">ACFSUC_04775</name>
</gene>
<evidence type="ECO:0000259" key="8">
    <source>
        <dbReference type="PROSITE" id="PS50893"/>
    </source>
</evidence>
<protein>
    <submittedName>
        <fullName evidence="10">Thiol reductant ABC exporter subunit CydD</fullName>
    </submittedName>
</protein>
<feature type="domain" description="ABC transmembrane type-1" evidence="9">
    <location>
        <begin position="16"/>
        <end position="299"/>
    </location>
</feature>
<keyword evidence="6 7" id="KW-0472">Membrane</keyword>
<dbReference type="Proteomes" id="UP001597497">
    <property type="component" value="Unassembled WGS sequence"/>
</dbReference>
<feature type="transmembrane region" description="Helical" evidence="7">
    <location>
        <begin position="52"/>
        <end position="70"/>
    </location>
</feature>
<dbReference type="InterPro" id="IPR011527">
    <property type="entry name" value="ABC1_TM_dom"/>
</dbReference>
<evidence type="ECO:0000256" key="4">
    <source>
        <dbReference type="ARBA" id="ARBA00022840"/>
    </source>
</evidence>
<feature type="domain" description="ABC transporter" evidence="8">
    <location>
        <begin position="337"/>
        <end position="571"/>
    </location>
</feature>
<dbReference type="Pfam" id="PF00664">
    <property type="entry name" value="ABC_membrane"/>
    <property type="match status" value="1"/>
</dbReference>
<keyword evidence="5 7" id="KW-1133">Transmembrane helix</keyword>
<evidence type="ECO:0000259" key="9">
    <source>
        <dbReference type="PROSITE" id="PS50929"/>
    </source>
</evidence>
<reference evidence="11" key="1">
    <citation type="journal article" date="2019" name="Int. J. Syst. Evol. Microbiol.">
        <title>The Global Catalogue of Microorganisms (GCM) 10K type strain sequencing project: providing services to taxonomists for standard genome sequencing and annotation.</title>
        <authorList>
            <consortium name="The Broad Institute Genomics Platform"/>
            <consortium name="The Broad Institute Genome Sequencing Center for Infectious Disease"/>
            <person name="Wu L."/>
            <person name="Ma J."/>
        </authorList>
    </citation>
    <scope>NUCLEOTIDE SEQUENCE [LARGE SCALE GENOMIC DNA]</scope>
    <source>
        <strain evidence="11">KCTC 33676</strain>
    </source>
</reference>
<evidence type="ECO:0000256" key="3">
    <source>
        <dbReference type="ARBA" id="ARBA00022741"/>
    </source>
</evidence>
<dbReference type="SUPFAM" id="SSF90123">
    <property type="entry name" value="ABC transporter transmembrane region"/>
    <property type="match status" value="1"/>
</dbReference>
<dbReference type="PROSITE" id="PS50893">
    <property type="entry name" value="ABC_TRANSPORTER_2"/>
    <property type="match status" value="1"/>
</dbReference>
<evidence type="ECO:0000256" key="5">
    <source>
        <dbReference type="ARBA" id="ARBA00022989"/>
    </source>
</evidence>
<keyword evidence="2 7" id="KW-0812">Transmembrane</keyword>
<evidence type="ECO:0000313" key="11">
    <source>
        <dbReference type="Proteomes" id="UP001597497"/>
    </source>
</evidence>
<dbReference type="EMBL" id="JBHUMM010000007">
    <property type="protein sequence ID" value="MFD2670921.1"/>
    <property type="molecule type" value="Genomic_DNA"/>
</dbReference>
<feature type="transmembrane region" description="Helical" evidence="7">
    <location>
        <begin position="14"/>
        <end position="40"/>
    </location>
</feature>
<dbReference type="Pfam" id="PF00005">
    <property type="entry name" value="ABC_tran"/>
    <property type="match status" value="1"/>
</dbReference>
<dbReference type="InterPro" id="IPR014216">
    <property type="entry name" value="ABC_transptr_CydD"/>
</dbReference>
<dbReference type="CDD" id="cd18584">
    <property type="entry name" value="ABC_6TM_AarD_CydD"/>
    <property type="match status" value="1"/>
</dbReference>
<feature type="transmembrane region" description="Helical" evidence="7">
    <location>
        <begin position="135"/>
        <end position="152"/>
    </location>
</feature>
<dbReference type="RefSeq" id="WP_379928344.1">
    <property type="nucleotide sequence ID" value="NZ_JBHUMM010000007.1"/>
</dbReference>
<evidence type="ECO:0000256" key="2">
    <source>
        <dbReference type="ARBA" id="ARBA00022692"/>
    </source>
</evidence>
<proteinExistence type="predicted"/>
<feature type="transmembrane region" description="Helical" evidence="7">
    <location>
        <begin position="236"/>
        <end position="264"/>
    </location>
</feature>
<keyword evidence="11" id="KW-1185">Reference proteome</keyword>
<dbReference type="InterPro" id="IPR036640">
    <property type="entry name" value="ABC1_TM_sf"/>
</dbReference>
<sequence length="579" mass="64171">MKGLFKQIGSARKLLVISIGFGILTGLFILLQATTLAAIIDGAFLQEKDLQALLPLLWLLLLWLVLRMMIQTAGEWAASAMTIRIKQDLRSRLVRHLAKLGPHYMKRERSGELIHTVYAGIEHLDAYLAKYIPQAAYSMIIPFAIGITVLGLDLVTTAVFIVTLPLLILFMILIGIGAKAMTDRQWRTLGLLGGHFMDILKGLTTLKLYNRSKAQIEIIRGVSERYRKTTMGTLRVAFLSAFVMELFATLSTAIIAVFLGLRLISGEMDFRSAFLILLLAPDFYAPIRQLGTQYHAAMNGISAAKRIFEILDTKPLGWTEEDGGSKQLPAQKKGYAIEFDQVSFRYPDSEQDVLKNVSFRLEQGHWLAIAGPTGSGKSTLLELLMGYLKPTSGRILIEGVDLAELSIQWWREQLAPVAQRVHLFHGTLQDNLTIGHAQATATEVQDACRDARLDQLVATLPEGLETIMDESVRLSGGQVQRIAIARALLKPSPVWLFDEATAQLDVETEQMIQHTLNPLLAARTAITVAHRLAVTREADHLLVLQDGEVVETGTHETLLQQQGLYASMLQAEHMEGAAH</sequence>
<dbReference type="SMART" id="SM00382">
    <property type="entry name" value="AAA"/>
    <property type="match status" value="1"/>
</dbReference>
<dbReference type="Gene3D" id="1.20.1560.10">
    <property type="entry name" value="ABC transporter type 1, transmembrane domain"/>
    <property type="match status" value="1"/>
</dbReference>
<dbReference type="PROSITE" id="PS50929">
    <property type="entry name" value="ABC_TM1F"/>
    <property type="match status" value="1"/>
</dbReference>
<dbReference type="PANTHER" id="PTHR24221:SF590">
    <property type="entry name" value="COMPONENT LINKED WITH THE ASSEMBLY OF CYTOCHROME' TRANSPORT TRANSMEMBRANE ATP-BINDING PROTEIN ABC TRANSPORTER CYDD-RELATED"/>
    <property type="match status" value="1"/>
</dbReference>
<keyword evidence="3" id="KW-0547">Nucleotide-binding</keyword>
<dbReference type="InterPro" id="IPR003593">
    <property type="entry name" value="AAA+_ATPase"/>
</dbReference>
<evidence type="ECO:0000256" key="6">
    <source>
        <dbReference type="ARBA" id="ARBA00023136"/>
    </source>
</evidence>
<dbReference type="NCBIfam" id="TIGR02857">
    <property type="entry name" value="CydD"/>
    <property type="match status" value="1"/>
</dbReference>
<accession>A0ABW5R7E2</accession>
<dbReference type="PANTHER" id="PTHR24221">
    <property type="entry name" value="ATP-BINDING CASSETTE SUB-FAMILY B"/>
    <property type="match status" value="1"/>
</dbReference>
<feature type="transmembrane region" description="Helical" evidence="7">
    <location>
        <begin position="158"/>
        <end position="178"/>
    </location>
</feature>
<organism evidence="10 11">
    <name type="scientific">Marinicrinis sediminis</name>
    <dbReference type="NCBI Taxonomy" id="1652465"/>
    <lineage>
        <taxon>Bacteria</taxon>
        <taxon>Bacillati</taxon>
        <taxon>Bacillota</taxon>
        <taxon>Bacilli</taxon>
        <taxon>Bacillales</taxon>
        <taxon>Paenibacillaceae</taxon>
    </lineage>
</organism>
<evidence type="ECO:0000256" key="1">
    <source>
        <dbReference type="ARBA" id="ARBA00004651"/>
    </source>
</evidence>
<comment type="caution">
    <text evidence="10">The sequence shown here is derived from an EMBL/GenBank/DDBJ whole genome shotgun (WGS) entry which is preliminary data.</text>
</comment>
<dbReference type="InterPro" id="IPR039421">
    <property type="entry name" value="Type_1_exporter"/>
</dbReference>